<proteinExistence type="predicted"/>
<gene>
    <name evidence="2" type="ORF">WUBG_18397</name>
</gene>
<dbReference type="EMBL" id="ADBV01020859">
    <property type="protein sequence ID" value="EJW70693.1"/>
    <property type="molecule type" value="Genomic_DNA"/>
</dbReference>
<dbReference type="Proteomes" id="UP000004810">
    <property type="component" value="Unassembled WGS sequence"/>
</dbReference>
<evidence type="ECO:0000313" key="3">
    <source>
        <dbReference type="Proteomes" id="UP000004810"/>
    </source>
</evidence>
<organism evidence="2 3">
    <name type="scientific">Wuchereria bancrofti</name>
    <dbReference type="NCBI Taxonomy" id="6293"/>
    <lineage>
        <taxon>Eukaryota</taxon>
        <taxon>Metazoa</taxon>
        <taxon>Ecdysozoa</taxon>
        <taxon>Nematoda</taxon>
        <taxon>Chromadorea</taxon>
        <taxon>Rhabditida</taxon>
        <taxon>Spirurina</taxon>
        <taxon>Spiruromorpha</taxon>
        <taxon>Filarioidea</taxon>
        <taxon>Onchocercidae</taxon>
        <taxon>Wuchereria</taxon>
    </lineage>
</organism>
<feature type="transmembrane region" description="Helical" evidence="1">
    <location>
        <begin position="64"/>
        <end position="80"/>
    </location>
</feature>
<comment type="caution">
    <text evidence="2">The sequence shown here is derived from an EMBL/GenBank/DDBJ whole genome shotgun (WGS) entry which is preliminary data.</text>
</comment>
<name>J9DM42_WUCBA</name>
<keyword evidence="1" id="KW-0472">Membrane</keyword>
<evidence type="ECO:0000256" key="1">
    <source>
        <dbReference type="SAM" id="Phobius"/>
    </source>
</evidence>
<dbReference type="AlphaFoldDB" id="J9DM42"/>
<evidence type="ECO:0000313" key="2">
    <source>
        <dbReference type="EMBL" id="EJW70693.1"/>
    </source>
</evidence>
<reference evidence="3" key="1">
    <citation type="submission" date="2012-08" db="EMBL/GenBank/DDBJ databases">
        <title>The Genome Sequence of Wuchereria bancrofti.</title>
        <authorList>
            <person name="Nutman T.B."/>
            <person name="Fink D.L."/>
            <person name="Russ C."/>
            <person name="Young S."/>
            <person name="Zeng Q."/>
            <person name="Koehrsen M."/>
            <person name="Alvarado L."/>
            <person name="Berlin A."/>
            <person name="Chapman S.B."/>
            <person name="Chen Z."/>
            <person name="Freedman E."/>
            <person name="Gellesch M."/>
            <person name="Goldberg J."/>
            <person name="Griggs A."/>
            <person name="Gujja S."/>
            <person name="Heilman E.R."/>
            <person name="Heiman D."/>
            <person name="Hepburn T."/>
            <person name="Howarth C."/>
            <person name="Jen D."/>
            <person name="Larson L."/>
            <person name="Lewis B."/>
            <person name="Mehta T."/>
            <person name="Park D."/>
            <person name="Pearson M."/>
            <person name="Roberts A."/>
            <person name="Saif S."/>
            <person name="Shea T."/>
            <person name="Shenoy N."/>
            <person name="Sisk P."/>
            <person name="Stolte C."/>
            <person name="Sykes S."/>
            <person name="Walk T."/>
            <person name="White J."/>
            <person name="Yandava C."/>
            <person name="Haas B."/>
            <person name="Henn M.R."/>
            <person name="Nusbaum C."/>
            <person name="Birren B."/>
        </authorList>
    </citation>
    <scope>NUCLEOTIDE SEQUENCE [LARGE SCALE GENOMIC DNA]</scope>
    <source>
        <strain evidence="3">NA</strain>
    </source>
</reference>
<sequence length="118" mass="13517">MTDADDIDELHNHLRLLVFDQKHMTGRGLRFLREQTGLDEFSLAIFICVITSVYLMVGEDAQMLANAILTVTPILLTYVFPAEKPPTPQLLIYWYNRLSAVECFVFIACLQDRSFESS</sequence>
<feature type="transmembrane region" description="Helical" evidence="1">
    <location>
        <begin position="41"/>
        <end position="57"/>
    </location>
</feature>
<protein>
    <submittedName>
        <fullName evidence="2">Uncharacterized protein</fullName>
    </submittedName>
</protein>
<accession>J9DM42</accession>
<keyword evidence="1" id="KW-0812">Transmembrane</keyword>
<keyword evidence="1" id="KW-1133">Transmembrane helix</keyword>